<keyword evidence="5 9" id="KW-0436">Ligase</keyword>
<feature type="domain" description="Arginosuccinate synthase-like N-terminal" evidence="10">
    <location>
        <begin position="7"/>
        <end position="167"/>
    </location>
</feature>
<keyword evidence="7 9" id="KW-0547">Nucleotide-binding</keyword>
<dbReference type="EC" id="6.3.4.5" evidence="3 9"/>
<evidence type="ECO:0000256" key="7">
    <source>
        <dbReference type="ARBA" id="ARBA00022741"/>
    </source>
</evidence>
<feature type="binding site" evidence="9">
    <location>
        <position position="125"/>
    </location>
    <ligand>
        <name>L-citrulline</name>
        <dbReference type="ChEBI" id="CHEBI:57743"/>
    </ligand>
</feature>
<feature type="domain" description="Arginosuccinate synthase C-terminal" evidence="11">
    <location>
        <begin position="177"/>
        <end position="394"/>
    </location>
</feature>
<evidence type="ECO:0000259" key="10">
    <source>
        <dbReference type="Pfam" id="PF00764"/>
    </source>
</evidence>
<evidence type="ECO:0000256" key="1">
    <source>
        <dbReference type="ARBA" id="ARBA00004967"/>
    </source>
</evidence>
<feature type="binding site" evidence="9">
    <location>
        <position position="187"/>
    </location>
    <ligand>
        <name>L-citrulline</name>
        <dbReference type="ChEBI" id="CHEBI:57743"/>
    </ligand>
</feature>
<evidence type="ECO:0000256" key="4">
    <source>
        <dbReference type="ARBA" id="ARBA00022571"/>
    </source>
</evidence>
<dbReference type="InterPro" id="IPR048267">
    <property type="entry name" value="Arginosuc_syn_N"/>
</dbReference>
<keyword evidence="8 9" id="KW-0067">ATP-binding</keyword>
<comment type="pathway">
    <text evidence="1 9">Amino-acid biosynthesis; L-arginine biosynthesis; L-arginine from L-ornithine and carbamoyl phosphate: step 2/3.</text>
</comment>
<protein>
    <recommendedName>
        <fullName evidence="3 9">Argininosuccinate synthase</fullName>
        <ecNumber evidence="3 9">6.3.4.5</ecNumber>
    </recommendedName>
    <alternativeName>
        <fullName evidence="9">Citrulline--aspartate ligase</fullName>
    </alternativeName>
</protein>
<dbReference type="SUPFAM" id="SSF52402">
    <property type="entry name" value="Adenine nucleotide alpha hydrolases-like"/>
    <property type="match status" value="1"/>
</dbReference>
<keyword evidence="6 9" id="KW-0028">Amino-acid biosynthesis</keyword>
<comment type="caution">
    <text evidence="9">Lacks conserved residue(s) required for the propagation of feature annotation.</text>
</comment>
<dbReference type="InterPro" id="IPR001518">
    <property type="entry name" value="Arginosuc_synth"/>
</dbReference>
<dbReference type="FunFam" id="3.90.1260.10:FF:000007">
    <property type="entry name" value="Argininosuccinate synthase"/>
    <property type="match status" value="1"/>
</dbReference>
<dbReference type="InterPro" id="IPR048268">
    <property type="entry name" value="Arginosuc_syn_C"/>
</dbReference>
<dbReference type="InterPro" id="IPR018223">
    <property type="entry name" value="Arginosuc_synth_CS"/>
</dbReference>
<comment type="subunit">
    <text evidence="2 9">Homotetramer.</text>
</comment>
<dbReference type="Pfam" id="PF20979">
    <property type="entry name" value="Arginosuc_syn_C"/>
    <property type="match status" value="1"/>
</dbReference>
<feature type="binding site" evidence="9">
    <location>
        <begin position="11"/>
        <end position="19"/>
    </location>
    <ligand>
        <name>ATP</name>
        <dbReference type="ChEBI" id="CHEBI:30616"/>
    </ligand>
</feature>
<evidence type="ECO:0000256" key="3">
    <source>
        <dbReference type="ARBA" id="ARBA00012286"/>
    </source>
</evidence>
<dbReference type="PANTHER" id="PTHR11587">
    <property type="entry name" value="ARGININOSUCCINATE SYNTHASE"/>
    <property type="match status" value="1"/>
</dbReference>
<dbReference type="AlphaFoldDB" id="A0AAE3ZXU2"/>
<feature type="binding site" evidence="9">
    <location>
        <position position="125"/>
    </location>
    <ligand>
        <name>L-aspartate</name>
        <dbReference type="ChEBI" id="CHEBI:29991"/>
    </ligand>
</feature>
<evidence type="ECO:0000256" key="8">
    <source>
        <dbReference type="ARBA" id="ARBA00022840"/>
    </source>
</evidence>
<dbReference type="GO" id="GO:0004055">
    <property type="term" value="F:argininosuccinate synthase activity"/>
    <property type="evidence" value="ECO:0007669"/>
    <property type="project" value="UniProtKB-UniRule"/>
</dbReference>
<dbReference type="GO" id="GO:0005524">
    <property type="term" value="F:ATP binding"/>
    <property type="evidence" value="ECO:0007669"/>
    <property type="project" value="UniProtKB-UniRule"/>
</dbReference>
<feature type="binding site" evidence="9">
    <location>
        <position position="129"/>
    </location>
    <ligand>
        <name>L-citrulline</name>
        <dbReference type="ChEBI" id="CHEBI:57743"/>
    </ligand>
</feature>
<dbReference type="Proteomes" id="UP001183629">
    <property type="component" value="Unassembled WGS sequence"/>
</dbReference>
<comment type="caution">
    <text evidence="12">The sequence shown here is derived from an EMBL/GenBank/DDBJ whole genome shotgun (WGS) entry which is preliminary data.</text>
</comment>
<dbReference type="NCBIfam" id="NF001770">
    <property type="entry name" value="PRK00509.1"/>
    <property type="match status" value="1"/>
</dbReference>
<feature type="binding site" evidence="9">
    <location>
        <position position="89"/>
    </location>
    <ligand>
        <name>L-citrulline</name>
        <dbReference type="ChEBI" id="CHEBI:57743"/>
    </ligand>
</feature>
<evidence type="ECO:0000313" key="13">
    <source>
        <dbReference type="Proteomes" id="UP001183629"/>
    </source>
</evidence>
<reference evidence="12 13" key="1">
    <citation type="submission" date="2023-07" db="EMBL/GenBank/DDBJ databases">
        <title>Sequencing the genomes of 1000 actinobacteria strains.</title>
        <authorList>
            <person name="Klenk H.-P."/>
        </authorList>
    </citation>
    <scope>NUCLEOTIDE SEQUENCE [LARGE SCALE GENOMIC DNA]</scope>
    <source>
        <strain evidence="12 13">DSM 44711</strain>
    </source>
</reference>
<evidence type="ECO:0000313" key="12">
    <source>
        <dbReference type="EMBL" id="MDR7326810.1"/>
    </source>
</evidence>
<dbReference type="PROSITE" id="PS00564">
    <property type="entry name" value="ARGININOSUCCIN_SYN_1"/>
    <property type="match status" value="1"/>
</dbReference>
<dbReference type="InterPro" id="IPR014729">
    <property type="entry name" value="Rossmann-like_a/b/a_fold"/>
</dbReference>
<keyword evidence="13" id="KW-1185">Reference proteome</keyword>
<accession>A0AAE3ZXU2</accession>
<dbReference type="HAMAP" id="MF_00005">
    <property type="entry name" value="Arg_succ_synth_type1"/>
    <property type="match status" value="1"/>
</dbReference>
<feature type="binding site" evidence="9">
    <location>
        <position position="178"/>
    </location>
    <ligand>
        <name>L-citrulline</name>
        <dbReference type="ChEBI" id="CHEBI:57743"/>
    </ligand>
</feature>
<feature type="binding site" evidence="9">
    <location>
        <position position="126"/>
    </location>
    <ligand>
        <name>L-aspartate</name>
        <dbReference type="ChEBI" id="CHEBI:29991"/>
    </ligand>
</feature>
<evidence type="ECO:0000256" key="5">
    <source>
        <dbReference type="ARBA" id="ARBA00022598"/>
    </source>
</evidence>
<sequence>MPERAKKIVLAYSGGLDTSTVLKWLQEDYGAEVIAFIGDLGQPGDLAETAVKAERIGAAKVVVSDLRERFVTDFAFPCMAANALYQGRYPMASSIGRPLLTQELLRIADQEGADAVAHGCSGKGNDQLRFALAAAAIRPGITVMQPLLDWPLQNREDQVAWARRHGIDVPVTADATYSYDESVWGRSIGCGPIEDLSLPLPEDVFTWTVSPRRAPDEPQRVRIGFEQGRPVSLDDEKLDPVTLTIRLNELGGRHGVGRIEHIEDKVVGIKSREIYETPAAVILHHAHQDLEELTLDRDTLEFKRTVAPRYAGLAYAGYWFSPLRRSLAAFAEDTQRYVTGQIEVELYKGNHRIVGRQSDHALYDYALSTYDRQDSFDHEAGRGFTRIATLPDRIAAKVRHTPVG</sequence>
<feature type="binding site" evidence="9">
    <location>
        <position position="263"/>
    </location>
    <ligand>
        <name>L-citrulline</name>
        <dbReference type="ChEBI" id="CHEBI:57743"/>
    </ligand>
</feature>
<evidence type="ECO:0000256" key="6">
    <source>
        <dbReference type="ARBA" id="ARBA00022605"/>
    </source>
</evidence>
<dbReference type="GO" id="GO:0005737">
    <property type="term" value="C:cytoplasm"/>
    <property type="evidence" value="ECO:0007669"/>
    <property type="project" value="UniProtKB-SubCell"/>
</dbReference>
<feature type="binding site" evidence="9">
    <location>
        <position position="94"/>
    </location>
    <ligand>
        <name>L-citrulline</name>
        <dbReference type="ChEBI" id="CHEBI:57743"/>
    </ligand>
</feature>
<dbReference type="CDD" id="cd01999">
    <property type="entry name" value="ASS"/>
    <property type="match status" value="1"/>
</dbReference>
<feature type="binding site" evidence="9">
    <location>
        <position position="119"/>
    </location>
    <ligand>
        <name>ATP</name>
        <dbReference type="ChEBI" id="CHEBI:30616"/>
    </ligand>
</feature>
<comment type="subcellular location">
    <subcellularLocation>
        <location evidence="9">Cytoplasm</location>
    </subcellularLocation>
</comment>
<dbReference type="InterPro" id="IPR024074">
    <property type="entry name" value="AS_cat/multimer_dom_body"/>
</dbReference>
<organism evidence="12 13">
    <name type="scientific">Catenuloplanes niger</name>
    <dbReference type="NCBI Taxonomy" id="587534"/>
    <lineage>
        <taxon>Bacteria</taxon>
        <taxon>Bacillati</taxon>
        <taxon>Actinomycetota</taxon>
        <taxon>Actinomycetes</taxon>
        <taxon>Micromonosporales</taxon>
        <taxon>Micromonosporaceae</taxon>
        <taxon>Catenuloplanes</taxon>
    </lineage>
</organism>
<gene>
    <name evidence="9" type="primary">argG</name>
    <name evidence="12" type="ORF">J2S44_007060</name>
</gene>
<dbReference type="NCBIfam" id="TIGR00032">
    <property type="entry name" value="argG"/>
    <property type="match status" value="1"/>
</dbReference>
<dbReference type="Pfam" id="PF00764">
    <property type="entry name" value="Arginosuc_synth"/>
    <property type="match status" value="1"/>
</dbReference>
<dbReference type="FunFam" id="3.40.50.620:FF:000019">
    <property type="entry name" value="Argininosuccinate synthase"/>
    <property type="match status" value="1"/>
</dbReference>
<evidence type="ECO:0000256" key="9">
    <source>
        <dbReference type="HAMAP-Rule" id="MF_00005"/>
    </source>
</evidence>
<evidence type="ECO:0000256" key="2">
    <source>
        <dbReference type="ARBA" id="ARBA00011881"/>
    </source>
</evidence>
<dbReference type="GO" id="GO:0006526">
    <property type="term" value="P:L-arginine biosynthetic process"/>
    <property type="evidence" value="ECO:0007669"/>
    <property type="project" value="UniProtKB-UniRule"/>
</dbReference>
<dbReference type="GO" id="GO:0000053">
    <property type="term" value="P:argininosuccinate metabolic process"/>
    <property type="evidence" value="ECO:0007669"/>
    <property type="project" value="TreeGrafter"/>
</dbReference>
<dbReference type="Gene3D" id="3.90.1260.10">
    <property type="entry name" value="Argininosuccinate synthetase, chain A, domain 2"/>
    <property type="match status" value="1"/>
</dbReference>
<name>A0AAE3ZXU2_9ACTN</name>
<keyword evidence="9" id="KW-0963">Cytoplasm</keyword>
<dbReference type="RefSeq" id="WP_310423156.1">
    <property type="nucleotide sequence ID" value="NZ_JAVDYC010000001.1"/>
</dbReference>
<comment type="similarity">
    <text evidence="9">Belongs to the argininosuccinate synthase family. Type 1 subfamily.</text>
</comment>
<proteinExistence type="inferred from homology"/>
<dbReference type="GO" id="GO:0000050">
    <property type="term" value="P:urea cycle"/>
    <property type="evidence" value="ECO:0007669"/>
    <property type="project" value="TreeGrafter"/>
</dbReference>
<feature type="binding site" evidence="9">
    <location>
        <position position="275"/>
    </location>
    <ligand>
        <name>L-citrulline</name>
        <dbReference type="ChEBI" id="CHEBI:57743"/>
    </ligand>
</feature>
<dbReference type="EMBL" id="JAVDYC010000001">
    <property type="protein sequence ID" value="MDR7326810.1"/>
    <property type="molecule type" value="Genomic_DNA"/>
</dbReference>
<dbReference type="Gene3D" id="1.20.5.470">
    <property type="entry name" value="Single helix bin"/>
    <property type="match status" value="1"/>
</dbReference>
<keyword evidence="4 9" id="KW-0055">Arginine biosynthesis</keyword>
<evidence type="ECO:0000259" key="11">
    <source>
        <dbReference type="Pfam" id="PF20979"/>
    </source>
</evidence>
<dbReference type="InterPro" id="IPR023434">
    <property type="entry name" value="Arginosuc_synth_type_1_subfam"/>
</dbReference>
<comment type="catalytic activity">
    <reaction evidence="9">
        <text>L-citrulline + L-aspartate + ATP = 2-(N(omega)-L-arginino)succinate + AMP + diphosphate + H(+)</text>
        <dbReference type="Rhea" id="RHEA:10932"/>
        <dbReference type="ChEBI" id="CHEBI:15378"/>
        <dbReference type="ChEBI" id="CHEBI:29991"/>
        <dbReference type="ChEBI" id="CHEBI:30616"/>
        <dbReference type="ChEBI" id="CHEBI:33019"/>
        <dbReference type="ChEBI" id="CHEBI:57472"/>
        <dbReference type="ChEBI" id="CHEBI:57743"/>
        <dbReference type="ChEBI" id="CHEBI:456215"/>
        <dbReference type="EC" id="6.3.4.5"/>
    </reaction>
</comment>
<dbReference type="SUPFAM" id="SSF69864">
    <property type="entry name" value="Argininosuccinate synthetase, C-terminal domain"/>
    <property type="match status" value="1"/>
</dbReference>
<dbReference type="PANTHER" id="PTHR11587:SF2">
    <property type="entry name" value="ARGININOSUCCINATE SYNTHASE"/>
    <property type="match status" value="1"/>
</dbReference>
<dbReference type="Gene3D" id="3.40.50.620">
    <property type="entry name" value="HUPs"/>
    <property type="match status" value="1"/>
</dbReference>